<name>A0A397I8B3_9GLOM</name>
<proteinExistence type="predicted"/>
<dbReference type="OrthoDB" id="2318382at2759"/>
<keyword evidence="2" id="KW-1185">Reference proteome</keyword>
<comment type="caution">
    <text evidence="1">The sequence shown here is derived from an EMBL/GenBank/DDBJ whole genome shotgun (WGS) entry which is preliminary data.</text>
</comment>
<evidence type="ECO:0000313" key="2">
    <source>
        <dbReference type="Proteomes" id="UP000266861"/>
    </source>
</evidence>
<dbReference type="EMBL" id="PQFF01000229">
    <property type="protein sequence ID" value="RHZ72019.1"/>
    <property type="molecule type" value="Genomic_DNA"/>
</dbReference>
<dbReference type="AlphaFoldDB" id="A0A397I8B3"/>
<dbReference type="InterPro" id="IPR036397">
    <property type="entry name" value="RNaseH_sf"/>
</dbReference>
<dbReference type="Gene3D" id="3.30.420.10">
    <property type="entry name" value="Ribonuclease H-like superfamily/Ribonuclease H"/>
    <property type="match status" value="1"/>
</dbReference>
<evidence type="ECO:0008006" key="3">
    <source>
        <dbReference type="Google" id="ProtNLM"/>
    </source>
</evidence>
<evidence type="ECO:0000313" key="1">
    <source>
        <dbReference type="EMBL" id="RHZ72019.1"/>
    </source>
</evidence>
<gene>
    <name evidence="1" type="ORF">Glove_248g58</name>
</gene>
<reference evidence="1 2" key="1">
    <citation type="submission" date="2018-08" db="EMBL/GenBank/DDBJ databases">
        <title>Genome and evolution of the arbuscular mycorrhizal fungus Diversispora epigaea (formerly Glomus versiforme) and its bacterial endosymbionts.</title>
        <authorList>
            <person name="Sun X."/>
            <person name="Fei Z."/>
            <person name="Harrison M."/>
        </authorList>
    </citation>
    <scope>NUCLEOTIDE SEQUENCE [LARGE SCALE GENOMIC DNA]</scope>
    <source>
        <strain evidence="1 2">IT104</strain>
    </source>
</reference>
<protein>
    <recommendedName>
        <fullName evidence="3">Integrase catalytic domain-containing protein</fullName>
    </recommendedName>
</protein>
<dbReference type="Proteomes" id="UP000266861">
    <property type="component" value="Unassembled WGS sequence"/>
</dbReference>
<accession>A0A397I8B3</accession>
<dbReference type="GO" id="GO:0003676">
    <property type="term" value="F:nucleic acid binding"/>
    <property type="evidence" value="ECO:0007669"/>
    <property type="project" value="InterPro"/>
</dbReference>
<organism evidence="1 2">
    <name type="scientific">Diversispora epigaea</name>
    <dbReference type="NCBI Taxonomy" id="1348612"/>
    <lineage>
        <taxon>Eukaryota</taxon>
        <taxon>Fungi</taxon>
        <taxon>Fungi incertae sedis</taxon>
        <taxon>Mucoromycota</taxon>
        <taxon>Glomeromycotina</taxon>
        <taxon>Glomeromycetes</taxon>
        <taxon>Diversisporales</taxon>
        <taxon>Diversisporaceae</taxon>
        <taxon>Diversispora</taxon>
    </lineage>
</organism>
<sequence length="417" mass="49246">MEQPIIYIDPKRGRELDMDIALQKARTGSKEMGQPTIHIDPQKAYDLDREITLQEIYYRPEGYYQNAERLRDACRKAGYNFPLITIKKWLEPQKMHQIYRPSPKNAPYASYSRISKPNSVHMCDLVEIPYDDEDNLDNSYRLMNTQISDEDYTIFYYVLLVEDCASRFKDFVFLTSKNSSEVADAFRSIYDNPTKPLIYLRLLQCDEDRSFMGDVTLLMNEYNVEIRRIKARFRHTSLAILNNYAGLFTRRVFKNQYAVEFLIPDGKCCRECERFARKIVDDMNDTPTRQIGMSPNNAIKLERVYSKPSTNYYRPIGVDEPQLPKGTIVRFLLAPGEWENDPFERRRISDPIWSPSLHKIRRIVVGKNPPMPVLYYLDETGPQRPFVREKLMHIKEKPILPPRWVLEDNRMRSRHSL</sequence>